<feature type="transmembrane region" description="Helical" evidence="2">
    <location>
        <begin position="318"/>
        <end position="339"/>
    </location>
</feature>
<gene>
    <name evidence="3" type="ORF">R5W23_004943</name>
</gene>
<keyword evidence="2" id="KW-0812">Transmembrane</keyword>
<feature type="transmembrane region" description="Helical" evidence="2">
    <location>
        <begin position="417"/>
        <end position="435"/>
    </location>
</feature>
<proteinExistence type="predicted"/>
<feature type="transmembrane region" description="Helical" evidence="2">
    <location>
        <begin position="111"/>
        <end position="140"/>
    </location>
</feature>
<keyword evidence="1" id="KW-0620">Polyamine biosynthesis</keyword>
<dbReference type="SUPFAM" id="SSF53335">
    <property type="entry name" value="S-adenosyl-L-methionine-dependent methyltransferases"/>
    <property type="match status" value="1"/>
</dbReference>
<dbReference type="CDD" id="cd06174">
    <property type="entry name" value="MFS"/>
    <property type="match status" value="1"/>
</dbReference>
<dbReference type="Gene3D" id="3.40.50.150">
    <property type="entry name" value="Vaccinia Virus protein VP39"/>
    <property type="match status" value="1"/>
</dbReference>
<feature type="transmembrane region" description="Helical" evidence="2">
    <location>
        <begin position="288"/>
        <end position="312"/>
    </location>
</feature>
<dbReference type="Proteomes" id="UP001272242">
    <property type="component" value="Unassembled WGS sequence"/>
</dbReference>
<evidence type="ECO:0000256" key="1">
    <source>
        <dbReference type="ARBA" id="ARBA00023115"/>
    </source>
</evidence>
<feature type="transmembrane region" description="Helical" evidence="2">
    <location>
        <begin position="152"/>
        <end position="172"/>
    </location>
</feature>
<feature type="transmembrane region" description="Helical" evidence="2">
    <location>
        <begin position="351"/>
        <end position="374"/>
    </location>
</feature>
<dbReference type="InterPro" id="IPR029063">
    <property type="entry name" value="SAM-dependent_MTases_sf"/>
</dbReference>
<feature type="transmembrane region" description="Helical" evidence="2">
    <location>
        <begin position="36"/>
        <end position="56"/>
    </location>
</feature>
<keyword evidence="2" id="KW-0472">Membrane</keyword>
<comment type="caution">
    <text evidence="3">The sequence shown here is derived from an EMBL/GenBank/DDBJ whole genome shotgun (WGS) entry which is preliminary data.</text>
</comment>
<feature type="transmembrane region" description="Helical" evidence="2">
    <location>
        <begin position="262"/>
        <end position="281"/>
    </location>
</feature>
<dbReference type="RefSeq" id="WP_320689638.1">
    <property type="nucleotide sequence ID" value="NZ_JAXBLV010000239.1"/>
</dbReference>
<dbReference type="EMBL" id="JAXBLV010000239">
    <property type="protein sequence ID" value="MDY3563439.1"/>
    <property type="molecule type" value="Genomic_DNA"/>
</dbReference>
<protein>
    <submittedName>
        <fullName evidence="3">Fused MFS/spermidine synthase</fullName>
    </submittedName>
</protein>
<reference evidence="4" key="1">
    <citation type="journal article" date="2023" name="Mar. Drugs">
        <title>Gemmata algarum, a Novel Planctomycete Isolated from an Algal Mat, Displays Antimicrobial Activity.</title>
        <authorList>
            <person name="Kumar G."/>
            <person name="Kallscheuer N."/>
            <person name="Kashif M."/>
            <person name="Ahamad S."/>
            <person name="Jagadeeshwari U."/>
            <person name="Pannikurungottu S."/>
            <person name="Haufschild T."/>
            <person name="Kabuu M."/>
            <person name="Sasikala C."/>
            <person name="Jogler C."/>
            <person name="Ramana C."/>
        </authorList>
    </citation>
    <scope>NUCLEOTIDE SEQUENCE [LARGE SCALE GENOMIC DNA]</scope>
    <source>
        <strain evidence="4">JC673</strain>
    </source>
</reference>
<dbReference type="NCBIfam" id="NF037959">
    <property type="entry name" value="MFS_SpdSyn"/>
    <property type="match status" value="1"/>
</dbReference>
<feature type="transmembrane region" description="Helical" evidence="2">
    <location>
        <begin position="237"/>
        <end position="256"/>
    </location>
</feature>
<evidence type="ECO:0000313" key="3">
    <source>
        <dbReference type="EMBL" id="MDY3563439.1"/>
    </source>
</evidence>
<keyword evidence="2" id="KW-1133">Transmembrane helix</keyword>
<sequence length="1118" mass="123529">MPLLFAVTMFVSASLLFMVQPMVAKAVLPLLGGSPAVWNGCMVFFQALLLLGYLYADRLTRQKDHKKQWVVHCAVLSLPVVVFVLAALFSAKHTPIAVVEALAPSGDSSPVLSVLAIMTVAIGIPFFVCSTTATLLQKWFTYTGHPSARDPYFLYAASNFGSLISLLGYPLFIEPNLTQGGQTWVWAVGFVGLAALIVACGKAAVNPLGVAPGGAAGAKVAPAPVEQPPSWGRMAKWTALAFVPSSLMLGVTFHMTTDIASIPLLWVGPLALYLVTFIIAFGRVPPWFRLLIGNLAPVMILLLVFSITSGVIGNRVGISLLLHLVTFFTAALMCHYELARDRPSPQYLTTYFLIMSLGGVLGGIFNSLVAPLVFAQDYEYKLVLLVACLMVPRLNSSEGEVPNQKPMDADAKTALDMGMSAAVASPFAVAGRWLFRQIDQNRRVALALDVAVPVLIGLVFWQMLKFSQFDWYNRAVRSIASTLALDSASMVHNIFVYAVPVMVCFFFVDRPLRFTLCVAAILGISTFRDEASDEGRVVYTERSFFGILKVEQRGNQTRLVHGTTLHGTQINETFRPHWADEFQRLTALNPWDNVAVFGTQLRFNPREEPLTYYHRSGPVGAMFQELRTRKGGADANAPVAMVGLGTGSASCYVGAGQKLTFYEIDPAVRRIVETPWKVMNESDLKERGSAPIADPDVRAKVEKLGARILTQEEYDRARAEHEKGQKAWEEYKKKLRAFGTGPLDDEVRKRLERLGAMYTLRTKQDYETALRERGAAPTADPDVRKDAERLGARIFTPDEYEAELKNRLTGKEPIKEPMKDRGVIVYTQEEYDEAARTRPAGTAPVTQHEVAPAPAPVAPLMGPFTYVDDARKRGADIDFRMGDARLKLKEDTDRKYALLLVDAFSSDSIPVHLLTNEAVALYLERLTDDGILALHISNKFVQLEPVVAAIAEHHNLVARVWNDNAEGRPGKTASSWVALARKREHLGDRIASELGDMMGEYSQSEQLIRIVRVKYPELGPLLDKALTKQQETVLDYLDKRTGDAQAQRFAGLIRRNGPFTTLMDALHAETGYGFRPVVKLNGVDAWTDDYADVMRVMIIPELQALRRFFGLPTPVADR</sequence>
<accession>A0ABU5F7I3</accession>
<keyword evidence="4" id="KW-1185">Reference proteome</keyword>
<dbReference type="PANTHER" id="PTHR43317">
    <property type="entry name" value="THERMOSPERMINE SYNTHASE ACAULIS5"/>
    <property type="match status" value="1"/>
</dbReference>
<dbReference type="PANTHER" id="PTHR43317:SF1">
    <property type="entry name" value="THERMOSPERMINE SYNTHASE ACAULIS5"/>
    <property type="match status" value="1"/>
</dbReference>
<feature type="transmembrane region" description="Helical" evidence="2">
    <location>
        <begin position="444"/>
        <end position="464"/>
    </location>
</feature>
<organism evidence="3 4">
    <name type="scientific">Gemmata algarum</name>
    <dbReference type="NCBI Taxonomy" id="2975278"/>
    <lineage>
        <taxon>Bacteria</taxon>
        <taxon>Pseudomonadati</taxon>
        <taxon>Planctomycetota</taxon>
        <taxon>Planctomycetia</taxon>
        <taxon>Gemmatales</taxon>
        <taxon>Gemmataceae</taxon>
        <taxon>Gemmata</taxon>
    </lineage>
</organism>
<name>A0ABU5F7I3_9BACT</name>
<evidence type="ECO:0000256" key="2">
    <source>
        <dbReference type="SAM" id="Phobius"/>
    </source>
</evidence>
<feature type="transmembrane region" description="Helical" evidence="2">
    <location>
        <begin position="184"/>
        <end position="205"/>
    </location>
</feature>
<feature type="transmembrane region" description="Helical" evidence="2">
    <location>
        <begin position="68"/>
        <end position="91"/>
    </location>
</feature>
<evidence type="ECO:0000313" key="4">
    <source>
        <dbReference type="Proteomes" id="UP001272242"/>
    </source>
</evidence>